<evidence type="ECO:0000256" key="11">
    <source>
        <dbReference type="ARBA" id="ARBA00070200"/>
    </source>
</evidence>
<dbReference type="NCBIfam" id="TIGR01377">
    <property type="entry name" value="soxA_mon"/>
    <property type="match status" value="1"/>
</dbReference>
<dbReference type="NCBIfam" id="NF008425">
    <property type="entry name" value="PRK11259.1"/>
    <property type="match status" value="1"/>
</dbReference>
<comment type="catalytic activity">
    <reaction evidence="7">
        <text>L-pipecolate + O2 = L-1-piperideine-6-carboxylate + H2O2 + H(+)</text>
        <dbReference type="Rhea" id="RHEA:11992"/>
        <dbReference type="ChEBI" id="CHEBI:15378"/>
        <dbReference type="ChEBI" id="CHEBI:15379"/>
        <dbReference type="ChEBI" id="CHEBI:16240"/>
        <dbReference type="ChEBI" id="CHEBI:58769"/>
        <dbReference type="ChEBI" id="CHEBI:61185"/>
        <dbReference type="EC" id="1.5.3.7"/>
    </reaction>
</comment>
<feature type="region of interest" description="Disordered" evidence="14">
    <location>
        <begin position="1"/>
        <end position="39"/>
    </location>
</feature>
<evidence type="ECO:0000256" key="12">
    <source>
        <dbReference type="ARBA" id="ARBA00082030"/>
    </source>
</evidence>
<sequence>MPSALMAAQGWAAPGPVAGGSSQEPRPAGRGTCWGARKPQAPGCRRPALAAGGSSTQLPAWPFQEPGLCPWLRSQAPATAEGLKMAAAVEPHSSLYDTIVVGAGIQGSFTAYHLAKRGGETLLLDQFPLPHSRGSSHGQSRIIRRAYPQEHYAQMMAESYRLWEQLEAEAGASLYRQTGLLVLGANANPEFQRCCRTLVKHNVPGELFTTESLHRRFPGIQPYHGEVGVSDHTAGVLSADRALRAVQDGFRRRGGALRDGEKVTDIKPGVVVTVTTSRGVYQAKSLVITAGPWANKLLAPLGLQLPLQTLRINVCYWKEKVPGAYGVSANFPCFLALCAPHHIYGLPSNEYPGLVKICYHSGSPADPEERDRPPEASALPDIQILQDFVSKYLPGLVPEPAVVEHCMYTNTPDEDFVLDRHPKFSNIIIGAGFSGHGFKLAPVVGKLLCQLSVGEEPSYAMEPFRIHRFPGLPAPAL</sequence>
<dbReference type="GO" id="GO:0050031">
    <property type="term" value="F:L-pipecolate oxidase activity"/>
    <property type="evidence" value="ECO:0007669"/>
    <property type="project" value="UniProtKB-EC"/>
</dbReference>
<keyword evidence="6" id="KW-0560">Oxidoreductase</keyword>
<dbReference type="SUPFAM" id="SSF54373">
    <property type="entry name" value="FAD-linked reductases, C-terminal domain"/>
    <property type="match status" value="1"/>
</dbReference>
<evidence type="ECO:0000259" key="15">
    <source>
        <dbReference type="Pfam" id="PF01266"/>
    </source>
</evidence>
<evidence type="ECO:0000256" key="7">
    <source>
        <dbReference type="ARBA" id="ARBA00051859"/>
    </source>
</evidence>
<dbReference type="EMBL" id="JAHDVG010000473">
    <property type="protein sequence ID" value="KAH1178903.1"/>
    <property type="molecule type" value="Genomic_DNA"/>
</dbReference>
<dbReference type="PANTHER" id="PTHR10961:SF46">
    <property type="entry name" value="PEROXISOMAL SARCOSINE OXIDASE"/>
    <property type="match status" value="1"/>
</dbReference>
<comment type="caution">
    <text evidence="16">The sequence shown here is derived from an EMBL/GenBank/DDBJ whole genome shotgun (WGS) entry which is preliminary data.</text>
</comment>
<evidence type="ECO:0000313" key="17">
    <source>
        <dbReference type="Proteomes" id="UP000827986"/>
    </source>
</evidence>
<keyword evidence="4" id="KW-0285">Flavoprotein</keyword>
<comment type="cofactor">
    <cofactor evidence="1">
        <name>FAD</name>
        <dbReference type="ChEBI" id="CHEBI:57692"/>
    </cofactor>
</comment>
<dbReference type="Gene3D" id="3.30.9.10">
    <property type="entry name" value="D-Amino Acid Oxidase, subunit A, domain 2"/>
    <property type="match status" value="1"/>
</dbReference>
<evidence type="ECO:0000256" key="1">
    <source>
        <dbReference type="ARBA" id="ARBA00001974"/>
    </source>
</evidence>
<evidence type="ECO:0000256" key="9">
    <source>
        <dbReference type="ARBA" id="ARBA00055924"/>
    </source>
</evidence>
<evidence type="ECO:0000256" key="5">
    <source>
        <dbReference type="ARBA" id="ARBA00022827"/>
    </source>
</evidence>
<keyword evidence="5" id="KW-0274">FAD</keyword>
<evidence type="ECO:0000256" key="10">
    <source>
        <dbReference type="ARBA" id="ARBA00066548"/>
    </source>
</evidence>
<dbReference type="GO" id="GO:0033514">
    <property type="term" value="P:L-lysine catabolic process to acetyl-CoA via L-pipecolate"/>
    <property type="evidence" value="ECO:0007669"/>
    <property type="project" value="TreeGrafter"/>
</dbReference>
<dbReference type="EC" id="1.5.3.1" evidence="3"/>
<dbReference type="PANTHER" id="PTHR10961">
    <property type="entry name" value="PEROXISOMAL SARCOSINE OXIDASE"/>
    <property type="match status" value="1"/>
</dbReference>
<evidence type="ECO:0000256" key="6">
    <source>
        <dbReference type="ARBA" id="ARBA00023002"/>
    </source>
</evidence>
<organism evidence="16 17">
    <name type="scientific">Mauremys mutica</name>
    <name type="common">yellowpond turtle</name>
    <dbReference type="NCBI Taxonomy" id="74926"/>
    <lineage>
        <taxon>Eukaryota</taxon>
        <taxon>Metazoa</taxon>
        <taxon>Chordata</taxon>
        <taxon>Craniata</taxon>
        <taxon>Vertebrata</taxon>
        <taxon>Euteleostomi</taxon>
        <taxon>Archelosauria</taxon>
        <taxon>Testudinata</taxon>
        <taxon>Testudines</taxon>
        <taxon>Cryptodira</taxon>
        <taxon>Durocryptodira</taxon>
        <taxon>Testudinoidea</taxon>
        <taxon>Geoemydidae</taxon>
        <taxon>Geoemydinae</taxon>
        <taxon>Mauremys</taxon>
    </lineage>
</organism>
<evidence type="ECO:0000256" key="14">
    <source>
        <dbReference type="SAM" id="MobiDB-lite"/>
    </source>
</evidence>
<dbReference type="GO" id="GO:0050660">
    <property type="term" value="F:flavin adenine dinucleotide binding"/>
    <property type="evidence" value="ECO:0007669"/>
    <property type="project" value="InterPro"/>
</dbReference>
<protein>
    <recommendedName>
        <fullName evidence="11">Peroxisomal sarcosine oxidase</fullName>
        <ecNumber evidence="3">1.5.3.1</ecNumber>
        <ecNumber evidence="10">1.5.3.7</ecNumber>
    </recommendedName>
    <alternativeName>
        <fullName evidence="12">L-pipecolate oxidase</fullName>
    </alternativeName>
    <alternativeName>
        <fullName evidence="13">L-pipecolic acid oxidase</fullName>
    </alternativeName>
</protein>
<reference evidence="16" key="1">
    <citation type="submission" date="2021-09" db="EMBL/GenBank/DDBJ databases">
        <title>The genome of Mauremys mutica provides insights into the evolution of semi-aquatic lifestyle.</title>
        <authorList>
            <person name="Gong S."/>
            <person name="Gao Y."/>
        </authorList>
    </citation>
    <scope>NUCLEOTIDE SEQUENCE</scope>
    <source>
        <strain evidence="16">MM-2020</strain>
        <tissue evidence="16">Muscle</tissue>
    </source>
</reference>
<gene>
    <name evidence="16" type="ORF">KIL84_000234</name>
</gene>
<evidence type="ECO:0000256" key="8">
    <source>
        <dbReference type="ARBA" id="ARBA00052742"/>
    </source>
</evidence>
<evidence type="ECO:0000256" key="13">
    <source>
        <dbReference type="ARBA" id="ARBA00082118"/>
    </source>
</evidence>
<evidence type="ECO:0000256" key="3">
    <source>
        <dbReference type="ARBA" id="ARBA00012769"/>
    </source>
</evidence>
<evidence type="ECO:0000313" key="16">
    <source>
        <dbReference type="EMBL" id="KAH1178903.1"/>
    </source>
</evidence>
<proteinExistence type="inferred from homology"/>
<dbReference type="Pfam" id="PF01266">
    <property type="entry name" value="DAO"/>
    <property type="match status" value="1"/>
</dbReference>
<dbReference type="GO" id="GO:0008115">
    <property type="term" value="F:sarcosine oxidase activity"/>
    <property type="evidence" value="ECO:0007669"/>
    <property type="project" value="UniProtKB-EC"/>
</dbReference>
<dbReference type="Proteomes" id="UP000827986">
    <property type="component" value="Unassembled WGS sequence"/>
</dbReference>
<comment type="catalytic activity">
    <reaction evidence="8">
        <text>sarcosine + O2 + H2O = formaldehyde + glycine + H2O2</text>
        <dbReference type="Rhea" id="RHEA:13313"/>
        <dbReference type="ChEBI" id="CHEBI:15377"/>
        <dbReference type="ChEBI" id="CHEBI:15379"/>
        <dbReference type="ChEBI" id="CHEBI:16240"/>
        <dbReference type="ChEBI" id="CHEBI:16842"/>
        <dbReference type="ChEBI" id="CHEBI:57305"/>
        <dbReference type="ChEBI" id="CHEBI:57433"/>
        <dbReference type="EC" id="1.5.3.1"/>
    </reaction>
</comment>
<dbReference type="InterPro" id="IPR045170">
    <property type="entry name" value="MTOX"/>
</dbReference>
<dbReference type="AlphaFoldDB" id="A0A9D4B297"/>
<dbReference type="EC" id="1.5.3.7" evidence="10"/>
<dbReference type="InterPro" id="IPR036188">
    <property type="entry name" value="FAD/NAD-bd_sf"/>
</dbReference>
<comment type="function">
    <text evidence="9">Metabolizes sarcosine, L-pipecolic acid and L-proline.</text>
</comment>
<evidence type="ECO:0000256" key="2">
    <source>
        <dbReference type="ARBA" id="ARBA00010989"/>
    </source>
</evidence>
<dbReference type="FunFam" id="3.50.50.60:FF:000189">
    <property type="entry name" value="Monomeric sarcosine oxidase"/>
    <property type="match status" value="1"/>
</dbReference>
<evidence type="ECO:0000256" key="4">
    <source>
        <dbReference type="ARBA" id="ARBA00022630"/>
    </source>
</evidence>
<accession>A0A9D4B297</accession>
<dbReference type="SUPFAM" id="SSF51905">
    <property type="entry name" value="FAD/NAD(P)-binding domain"/>
    <property type="match status" value="1"/>
</dbReference>
<comment type="similarity">
    <text evidence="2">Belongs to the MSOX/MTOX family.</text>
</comment>
<dbReference type="Gene3D" id="3.50.50.60">
    <property type="entry name" value="FAD/NAD(P)-binding domain"/>
    <property type="match status" value="1"/>
</dbReference>
<keyword evidence="17" id="KW-1185">Reference proteome</keyword>
<name>A0A9D4B297_9SAUR</name>
<feature type="domain" description="FAD dependent oxidoreductase" evidence="15">
    <location>
        <begin position="97"/>
        <end position="451"/>
    </location>
</feature>
<dbReference type="InterPro" id="IPR006076">
    <property type="entry name" value="FAD-dep_OxRdtase"/>
</dbReference>
<dbReference type="GO" id="GO:0005777">
    <property type="term" value="C:peroxisome"/>
    <property type="evidence" value="ECO:0007669"/>
    <property type="project" value="TreeGrafter"/>
</dbReference>